<evidence type="ECO:0000256" key="5">
    <source>
        <dbReference type="ARBA" id="ARBA00023186"/>
    </source>
</evidence>
<feature type="compositionally biased region" description="Acidic residues" evidence="7">
    <location>
        <begin position="387"/>
        <end position="404"/>
    </location>
</feature>
<feature type="region of interest" description="Disordered" evidence="7">
    <location>
        <begin position="350"/>
        <end position="407"/>
    </location>
</feature>
<comment type="subunit">
    <text evidence="6">Interacts with some GDP-bound G alpha proteins. Does not interact with G-alpha proteins when they are in complex with subunits beta and gamma.</text>
</comment>
<dbReference type="GO" id="GO:0005938">
    <property type="term" value="C:cell cortex"/>
    <property type="evidence" value="ECO:0007669"/>
    <property type="project" value="UniProtKB-SubCell"/>
</dbReference>
<comment type="similarity">
    <text evidence="2 6">Belongs to the synembryn family.</text>
</comment>
<evidence type="ECO:0000313" key="9">
    <source>
        <dbReference type="Proteomes" id="UP000472262"/>
    </source>
</evidence>
<comment type="subcellular location">
    <subcellularLocation>
        <location evidence="1">Cytoplasm</location>
        <location evidence="1">Cell cortex</location>
    </subcellularLocation>
</comment>
<evidence type="ECO:0000256" key="2">
    <source>
        <dbReference type="ARBA" id="ARBA00009049"/>
    </source>
</evidence>
<dbReference type="GO" id="GO:0005085">
    <property type="term" value="F:guanyl-nucleotide exchange factor activity"/>
    <property type="evidence" value="ECO:0007669"/>
    <property type="project" value="UniProtKB-UniRule"/>
</dbReference>
<evidence type="ECO:0000256" key="6">
    <source>
        <dbReference type="RuleBase" id="RU369048"/>
    </source>
</evidence>
<keyword evidence="9" id="KW-1185">Reference proteome</keyword>
<keyword evidence="4 6" id="KW-0344">Guanine-nucleotide releasing factor</keyword>
<protein>
    <recommendedName>
        <fullName evidence="6">Synembryn</fullName>
    </recommendedName>
    <alternativeName>
        <fullName evidence="6">Protein Ric-8</fullName>
    </alternativeName>
</protein>
<proteinExistence type="inferred from homology"/>
<feature type="compositionally biased region" description="Low complexity" evidence="7">
    <location>
        <begin position="356"/>
        <end position="367"/>
    </location>
</feature>
<dbReference type="Ensembl" id="ENSSGRT00000068706.1">
    <property type="protein sequence ID" value="ENSSGRP00000064435.1"/>
    <property type="gene ID" value="ENSSGRG00000033221.1"/>
</dbReference>
<dbReference type="GO" id="GO:0007186">
    <property type="term" value="P:G protein-coupled receptor signaling pathway"/>
    <property type="evidence" value="ECO:0007669"/>
    <property type="project" value="TreeGrafter"/>
</dbReference>
<comment type="function">
    <text evidence="6">Chaperone that specifically binds and folds nascent G alpha proteins prior to G protein heterotrimer formation. Also acts as a guanine nucleotide exchange factor (GEF) for G alpha proteins by stimulating exchange of bound GDP for free GTP.</text>
</comment>
<feature type="compositionally biased region" description="Basic and acidic residues" evidence="7">
    <location>
        <begin position="371"/>
        <end position="380"/>
    </location>
</feature>
<dbReference type="InterPro" id="IPR016024">
    <property type="entry name" value="ARM-type_fold"/>
</dbReference>
<feature type="region of interest" description="Disordered" evidence="7">
    <location>
        <begin position="421"/>
        <end position="457"/>
    </location>
</feature>
<gene>
    <name evidence="8" type="primary">LOC107598635</name>
</gene>
<dbReference type="SUPFAM" id="SSF48371">
    <property type="entry name" value="ARM repeat"/>
    <property type="match status" value="1"/>
</dbReference>
<evidence type="ECO:0000256" key="4">
    <source>
        <dbReference type="ARBA" id="ARBA00022658"/>
    </source>
</evidence>
<dbReference type="Pfam" id="PF10165">
    <property type="entry name" value="Ric8"/>
    <property type="match status" value="1"/>
</dbReference>
<evidence type="ECO:0000256" key="3">
    <source>
        <dbReference type="ARBA" id="ARBA00022490"/>
    </source>
</evidence>
<dbReference type="InterPro" id="IPR008376">
    <property type="entry name" value="Chaperone_Ric-8_A/B"/>
</dbReference>
<name>A0A672PN07_SINGR</name>
<accession>A0A672PN07</accession>
<organism evidence="8 9">
    <name type="scientific">Sinocyclocheilus grahami</name>
    <name type="common">Dianchi golden-line fish</name>
    <name type="synonym">Barbus grahami</name>
    <dbReference type="NCBI Taxonomy" id="75366"/>
    <lineage>
        <taxon>Eukaryota</taxon>
        <taxon>Metazoa</taxon>
        <taxon>Chordata</taxon>
        <taxon>Craniata</taxon>
        <taxon>Vertebrata</taxon>
        <taxon>Euteleostomi</taxon>
        <taxon>Actinopterygii</taxon>
        <taxon>Neopterygii</taxon>
        <taxon>Teleostei</taxon>
        <taxon>Ostariophysi</taxon>
        <taxon>Cypriniformes</taxon>
        <taxon>Cyprinidae</taxon>
        <taxon>Cyprininae</taxon>
        <taxon>Sinocyclocheilus</taxon>
    </lineage>
</organism>
<dbReference type="GO" id="GO:0005886">
    <property type="term" value="C:plasma membrane"/>
    <property type="evidence" value="ECO:0007669"/>
    <property type="project" value="TreeGrafter"/>
</dbReference>
<dbReference type="PANTHER" id="PTHR12425:SF3">
    <property type="entry name" value="SYNEMBRYN"/>
    <property type="match status" value="1"/>
</dbReference>
<evidence type="ECO:0000256" key="7">
    <source>
        <dbReference type="SAM" id="MobiDB-lite"/>
    </source>
</evidence>
<feature type="compositionally biased region" description="Acidic residues" evidence="7">
    <location>
        <begin position="76"/>
        <end position="86"/>
    </location>
</feature>
<dbReference type="PRINTS" id="PR01802">
    <property type="entry name" value="SYNEMBRYN"/>
</dbReference>
<keyword evidence="5" id="KW-0143">Chaperone</keyword>
<reference evidence="8" key="2">
    <citation type="submission" date="2025-09" db="UniProtKB">
        <authorList>
            <consortium name="Ensembl"/>
        </authorList>
    </citation>
    <scope>IDENTIFICATION</scope>
</reference>
<evidence type="ECO:0000313" key="8">
    <source>
        <dbReference type="Ensembl" id="ENSSGRP00000064435.1"/>
    </source>
</evidence>
<dbReference type="Proteomes" id="UP000472262">
    <property type="component" value="Unassembled WGS sequence"/>
</dbReference>
<reference evidence="8" key="1">
    <citation type="submission" date="2025-08" db="UniProtKB">
        <authorList>
            <consortium name="Ensembl"/>
        </authorList>
    </citation>
    <scope>IDENTIFICATION</scope>
</reference>
<dbReference type="AlphaFoldDB" id="A0A672PN07"/>
<feature type="compositionally biased region" description="Basic and acidic residues" evidence="7">
    <location>
        <begin position="435"/>
        <end position="448"/>
    </location>
</feature>
<dbReference type="InterPro" id="IPR019318">
    <property type="entry name" value="Gua_nucleotide_exch_fac_Ric8"/>
</dbReference>
<dbReference type="PANTHER" id="PTHR12425">
    <property type="entry name" value="SYNEMBRYN"/>
    <property type="match status" value="1"/>
</dbReference>
<keyword evidence="3 6" id="KW-0963">Cytoplasm</keyword>
<evidence type="ECO:0000256" key="1">
    <source>
        <dbReference type="ARBA" id="ARBA00004544"/>
    </source>
</evidence>
<dbReference type="GO" id="GO:0001965">
    <property type="term" value="F:G-protein alpha-subunit binding"/>
    <property type="evidence" value="ECO:0007669"/>
    <property type="project" value="UniProtKB-UniRule"/>
</dbReference>
<feature type="region of interest" description="Disordered" evidence="7">
    <location>
        <begin position="69"/>
        <end position="88"/>
    </location>
</feature>
<sequence length="457" mass="51285">PQGRVLKACLRSLRILSRDKKVLGPLITDRALLTLAHLGGISHAPVPKEDTDGDADPYNDIIQAISESKLGRADEDDHDGEEDDGFGEFQSASSPCGQFYALRLMFLLTALRPELRAQLKQEGGVPLLTTVLEKSLSVQWKEQYEVVLNPTAPPISVEDSQQAQEALKILFNITHSTHTQDPEEGDASLYRHLAAVLRHCLMVSCEEEEAADELKGLVLINIVDWKHYVMLVICDVFNTVAFHMQGEKVKERLTPVLNLLTECSRAHRDTRHYLRQQILPPLRDASTKPEEGKTMRNRLVRLMTNLDTELKHCAADLLFVLCKESVRRFVKYTGYGNAAGLLATRGLLGGQRSKATSSGTQYSSGSDSDTEEYRQIKDRVNPVTGQVEEEQPDPMEGMTEEEKEEEAHRLISLFNKLSKDPMALNEEGQLVPLSELRDLSMEETKSEEEHDDLENVE</sequence>